<dbReference type="Proteomes" id="UP001165064">
    <property type="component" value="Unassembled WGS sequence"/>
</dbReference>
<organism evidence="1 2">
    <name type="scientific">Ambrosiozyma monospora</name>
    <name type="common">Yeast</name>
    <name type="synonym">Endomycopsis monosporus</name>
    <dbReference type="NCBI Taxonomy" id="43982"/>
    <lineage>
        <taxon>Eukaryota</taxon>
        <taxon>Fungi</taxon>
        <taxon>Dikarya</taxon>
        <taxon>Ascomycota</taxon>
        <taxon>Saccharomycotina</taxon>
        <taxon>Pichiomycetes</taxon>
        <taxon>Pichiales</taxon>
        <taxon>Pichiaceae</taxon>
        <taxon>Ambrosiozyma</taxon>
    </lineage>
</organism>
<evidence type="ECO:0000313" key="1">
    <source>
        <dbReference type="EMBL" id="GMF05352.1"/>
    </source>
</evidence>
<sequence>MFITGDLNSFVDFKELARHFNNGELLMGLGTGDLTDDEIVKFGLVPNHDYSVIGLTEESDGLVLKNPWLNKRDSSVKFSDLFKFNVLYVNWCPDSFQCYQSHSFFQKVESHTEKNGGESQRGISIDCLLSSMQLTVKISKPTRVWVLLERHMNNLSDNIELTWFETDLKVWQANQTNKLVRLTSNNSRFLLTR</sequence>
<accession>A0ACB5U8Z0</accession>
<evidence type="ECO:0000313" key="2">
    <source>
        <dbReference type="Proteomes" id="UP001165064"/>
    </source>
</evidence>
<dbReference type="EMBL" id="BSXS01014359">
    <property type="protein sequence ID" value="GMF05352.1"/>
    <property type="molecule type" value="Genomic_DNA"/>
</dbReference>
<gene>
    <name evidence="1" type="ORF">Amon02_001230500</name>
</gene>
<protein>
    <submittedName>
        <fullName evidence="1">Unnamed protein product</fullName>
    </submittedName>
</protein>
<keyword evidence="2" id="KW-1185">Reference proteome</keyword>
<reference evidence="1" key="1">
    <citation type="submission" date="2023-04" db="EMBL/GenBank/DDBJ databases">
        <title>Ambrosiozyma monospora NBRC 10751.</title>
        <authorList>
            <person name="Ichikawa N."/>
            <person name="Sato H."/>
            <person name="Tonouchi N."/>
        </authorList>
    </citation>
    <scope>NUCLEOTIDE SEQUENCE</scope>
    <source>
        <strain evidence="1">NBRC 10751</strain>
    </source>
</reference>
<name>A0ACB5U8Z0_AMBMO</name>
<comment type="caution">
    <text evidence="1">The sequence shown here is derived from an EMBL/GenBank/DDBJ whole genome shotgun (WGS) entry which is preliminary data.</text>
</comment>
<proteinExistence type="predicted"/>